<reference evidence="3" key="1">
    <citation type="submission" date="2016-07" db="EMBL/GenBank/DDBJ databases">
        <authorList>
            <consortium name="Pathogen Informatics"/>
        </authorList>
    </citation>
    <scope>NUCLEOTIDE SEQUENCE [LARGE SCALE GENOMIC DNA]</scope>
</reference>
<dbReference type="VEuPathDB" id="PlasmoDB:PVPAM_110056200"/>
<evidence type="ECO:0000256" key="1">
    <source>
        <dbReference type="SAM" id="MobiDB-lite"/>
    </source>
</evidence>
<accession>A0A564ZRM1</accession>
<evidence type="ECO:0000313" key="3">
    <source>
        <dbReference type="Proteomes" id="UP000220605"/>
    </source>
</evidence>
<proteinExistence type="predicted"/>
<dbReference type="EMBL" id="LT635616">
    <property type="protein sequence ID" value="VUZ93902.1"/>
    <property type="molecule type" value="Genomic_DNA"/>
</dbReference>
<dbReference type="VEuPathDB" id="PlasmoDB:PVP01_0500700"/>
<dbReference type="VEuPathDB" id="PlasmoDB:PVX_076695"/>
<gene>
    <name evidence="2" type="ORF">PVP01_0500700</name>
</gene>
<feature type="region of interest" description="Disordered" evidence="1">
    <location>
        <begin position="240"/>
        <end position="280"/>
    </location>
</feature>
<dbReference type="Pfam" id="PF05795">
    <property type="entry name" value="Plasmodium_Vir"/>
    <property type="match status" value="1"/>
</dbReference>
<evidence type="ECO:0000313" key="2">
    <source>
        <dbReference type="EMBL" id="VUZ93902.1"/>
    </source>
</evidence>
<name>A0A564ZRM1_PLAVI</name>
<organism evidence="2 3">
    <name type="scientific">Plasmodium vivax</name>
    <name type="common">malaria parasite P. vivax</name>
    <dbReference type="NCBI Taxonomy" id="5855"/>
    <lineage>
        <taxon>Eukaryota</taxon>
        <taxon>Sar</taxon>
        <taxon>Alveolata</taxon>
        <taxon>Apicomplexa</taxon>
        <taxon>Aconoidasida</taxon>
        <taxon>Haemosporida</taxon>
        <taxon>Plasmodiidae</taxon>
        <taxon>Plasmodium</taxon>
        <taxon>Plasmodium (Plasmodium)</taxon>
    </lineage>
</organism>
<dbReference type="InterPro" id="IPR008780">
    <property type="entry name" value="Plasmodium_Vir"/>
</dbReference>
<dbReference type="Proteomes" id="UP000220605">
    <property type="component" value="Chromosome 5"/>
</dbReference>
<dbReference type="OrthoDB" id="387297at2759"/>
<dbReference type="AlphaFoldDB" id="A0A564ZRM1"/>
<dbReference type="VEuPathDB" id="PlasmoDB:PVW1_100007000"/>
<sequence>MSSSSGSPDFLELYGKSSKELFSERFYDALDMESPDLQNYEQKCNHIKVKNHEDQMIPICKKYLRFLDTSKTWIGLFSVYDVSLLLNYWLYEKLIGIYKDRTNEDITFGFTDLQFKWGYFDYSLKNEPYYQKCMPDPSKVNHEDWEKRKQLYEYYVDFDTLFGSAIGYDTLCKKYYEKIKLMSSVYKYFEGKCSTQGYSCPQIFYKFDNKNPDYKLEKLPCHKQMEQAIAAAAAAAQTKLSSSHHQSESERRSGAPSDGYGSSRNELGILDTESSPESSDIKTKVANSVLGAAPVLLTATALYRYTPLGPWIRRFGGGRTNSMNMMDTLSPYTPETGDIFSDESANYISYQPM</sequence>
<protein>
    <submittedName>
        <fullName evidence="2">VIR protein</fullName>
    </submittedName>
</protein>